<proteinExistence type="predicted"/>
<evidence type="ECO:0000313" key="1">
    <source>
        <dbReference type="EMBL" id="CEK91008.1"/>
    </source>
</evidence>
<protein>
    <submittedName>
        <fullName evidence="1">Uncharacterized protein</fullName>
    </submittedName>
</protein>
<accession>A0A0B7BDH1</accession>
<gene>
    <name evidence="1" type="primary">ORF180443</name>
</gene>
<organism evidence="1">
    <name type="scientific">Arion vulgaris</name>
    <dbReference type="NCBI Taxonomy" id="1028688"/>
    <lineage>
        <taxon>Eukaryota</taxon>
        <taxon>Metazoa</taxon>
        <taxon>Spiralia</taxon>
        <taxon>Lophotrochozoa</taxon>
        <taxon>Mollusca</taxon>
        <taxon>Gastropoda</taxon>
        <taxon>Heterobranchia</taxon>
        <taxon>Euthyneura</taxon>
        <taxon>Panpulmonata</taxon>
        <taxon>Eupulmonata</taxon>
        <taxon>Stylommatophora</taxon>
        <taxon>Helicina</taxon>
        <taxon>Arionoidea</taxon>
        <taxon>Arionidae</taxon>
        <taxon>Arion</taxon>
    </lineage>
</organism>
<reference evidence="1" key="1">
    <citation type="submission" date="2014-12" db="EMBL/GenBank/DDBJ databases">
        <title>Insight into the proteome of Arion vulgaris.</title>
        <authorList>
            <person name="Aradska J."/>
            <person name="Bulat T."/>
            <person name="Smidak R."/>
            <person name="Sarate P."/>
            <person name="Gangsoo J."/>
            <person name="Sialana F."/>
            <person name="Bilban M."/>
            <person name="Lubec G."/>
        </authorList>
    </citation>
    <scope>NUCLEOTIDE SEQUENCE</scope>
    <source>
        <tissue evidence="1">Skin</tissue>
    </source>
</reference>
<dbReference type="AlphaFoldDB" id="A0A0B7BDH1"/>
<dbReference type="EMBL" id="HACG01044143">
    <property type="protein sequence ID" value="CEK91008.1"/>
    <property type="molecule type" value="Transcribed_RNA"/>
</dbReference>
<name>A0A0B7BDH1_9EUPU</name>
<sequence length="55" mass="6133">MECLYHVKRFRSLSLKLSEKCKTNTADDNTGLQCDNTGLQSGSSVTTDVKTNYVM</sequence>